<dbReference type="Pfam" id="PF03975">
    <property type="entry name" value="CheD"/>
    <property type="match status" value="1"/>
</dbReference>
<dbReference type="InterPro" id="IPR011324">
    <property type="entry name" value="Cytotoxic_necrot_fac-like_cat"/>
</dbReference>
<dbReference type="Proteomes" id="UP000652567">
    <property type="component" value="Unassembled WGS sequence"/>
</dbReference>
<comment type="similarity">
    <text evidence="3">Belongs to the CheD family.</text>
</comment>
<evidence type="ECO:0000256" key="3">
    <source>
        <dbReference type="HAMAP-Rule" id="MF_01440"/>
    </source>
</evidence>
<dbReference type="CDD" id="cd16352">
    <property type="entry name" value="CheD"/>
    <property type="match status" value="1"/>
</dbReference>
<dbReference type="EC" id="3.5.1.44" evidence="3"/>
<comment type="caution">
    <text evidence="4">The sequence shown here is derived from an EMBL/GenBank/DDBJ whole genome shotgun (WGS) entry which is preliminary data.</text>
</comment>
<protein>
    <recommendedName>
        <fullName evidence="3">Probable chemoreceptor glutamine deamidase CheD</fullName>
        <ecNumber evidence="3">3.5.1.44</ecNumber>
    </recommendedName>
</protein>
<dbReference type="Gene3D" id="3.30.1330.200">
    <property type="match status" value="1"/>
</dbReference>
<dbReference type="PANTHER" id="PTHR35147:SF3">
    <property type="entry name" value="CHEMORECEPTOR GLUTAMINE DEAMIDASE CHED 1-RELATED"/>
    <property type="match status" value="1"/>
</dbReference>
<name>A0A928YS32_9GAMM</name>
<reference evidence="4" key="1">
    <citation type="submission" date="2018-07" db="EMBL/GenBank/DDBJ databases">
        <title>Genome assembly of strain Ka43.</title>
        <authorList>
            <person name="Kukolya J."/>
            <person name="Nagy I."/>
            <person name="Horvath B."/>
            <person name="Toth A."/>
        </authorList>
    </citation>
    <scope>NUCLEOTIDE SEQUENCE</scope>
    <source>
        <strain evidence="4">KB43</strain>
    </source>
</reference>
<evidence type="ECO:0000313" key="4">
    <source>
        <dbReference type="EMBL" id="MBE8715991.1"/>
    </source>
</evidence>
<dbReference type="GO" id="GO:0006935">
    <property type="term" value="P:chemotaxis"/>
    <property type="evidence" value="ECO:0007669"/>
    <property type="project" value="UniProtKB-UniRule"/>
</dbReference>
<evidence type="ECO:0000256" key="2">
    <source>
        <dbReference type="ARBA" id="ARBA00022801"/>
    </source>
</evidence>
<dbReference type="RefSeq" id="WP_193906755.1">
    <property type="nucleotide sequence ID" value="NZ_PRDL01000001.1"/>
</dbReference>
<dbReference type="AlphaFoldDB" id="A0A928YS32"/>
<keyword evidence="2 3" id="KW-0378">Hydrolase</keyword>
<dbReference type="GO" id="GO:0050568">
    <property type="term" value="F:protein-glutamine glutaminase activity"/>
    <property type="evidence" value="ECO:0007669"/>
    <property type="project" value="UniProtKB-UniRule"/>
</dbReference>
<comment type="catalytic activity">
    <reaction evidence="3">
        <text>L-glutaminyl-[protein] + H2O = L-glutamyl-[protein] + NH4(+)</text>
        <dbReference type="Rhea" id="RHEA:16441"/>
        <dbReference type="Rhea" id="RHEA-COMP:10207"/>
        <dbReference type="Rhea" id="RHEA-COMP:10208"/>
        <dbReference type="ChEBI" id="CHEBI:15377"/>
        <dbReference type="ChEBI" id="CHEBI:28938"/>
        <dbReference type="ChEBI" id="CHEBI:29973"/>
        <dbReference type="ChEBI" id="CHEBI:30011"/>
        <dbReference type="EC" id="3.5.1.44"/>
    </reaction>
</comment>
<evidence type="ECO:0000256" key="1">
    <source>
        <dbReference type="ARBA" id="ARBA00022500"/>
    </source>
</evidence>
<dbReference type="InterPro" id="IPR005659">
    <property type="entry name" value="Chemorcpt_Glu_NH3ase_CheD"/>
</dbReference>
<dbReference type="SUPFAM" id="SSF64438">
    <property type="entry name" value="CNF1/YfiH-like putative cysteine hydrolases"/>
    <property type="match status" value="1"/>
</dbReference>
<dbReference type="HAMAP" id="MF_01440">
    <property type="entry name" value="CheD"/>
    <property type="match status" value="1"/>
</dbReference>
<dbReference type="EMBL" id="PRDL01000001">
    <property type="protein sequence ID" value="MBE8715991.1"/>
    <property type="molecule type" value="Genomic_DNA"/>
</dbReference>
<sequence>MTLNDIYLKPGEWFFGGANTKVRTTLGSCIAFTFWHRERQAGGMCHYMLPDRARLTANGQSLDGRYANEALTLIDSAITKQGGRIRDYQIKIFGGASMFVVRNDRDQVSTRNIATAWQLAEHYRLSVSAHDLGGSVYRQLIFDINSGDVFMKKGVAAPTFQYPEIG</sequence>
<comment type="function">
    <text evidence="3">Probably deamidates glutamine residues to glutamate on methyl-accepting chemotaxis receptors (MCPs), playing an important role in chemotaxis.</text>
</comment>
<proteinExistence type="inferred from homology"/>
<keyword evidence="1 3" id="KW-0145">Chemotaxis</keyword>
<organism evidence="4 5">
    <name type="scientific">Cellvibrio polysaccharolyticus</name>
    <dbReference type="NCBI Taxonomy" id="2082724"/>
    <lineage>
        <taxon>Bacteria</taxon>
        <taxon>Pseudomonadati</taxon>
        <taxon>Pseudomonadota</taxon>
        <taxon>Gammaproteobacteria</taxon>
        <taxon>Cellvibrionales</taxon>
        <taxon>Cellvibrionaceae</taxon>
        <taxon>Cellvibrio</taxon>
    </lineage>
</organism>
<accession>A0A928YS32</accession>
<gene>
    <name evidence="3" type="primary">cheD</name>
    <name evidence="4" type="ORF">C4F51_02170</name>
</gene>
<dbReference type="PANTHER" id="PTHR35147">
    <property type="entry name" value="CHEMORECEPTOR GLUTAMINE DEAMIDASE CHED-RELATED"/>
    <property type="match status" value="1"/>
</dbReference>
<dbReference type="InterPro" id="IPR038592">
    <property type="entry name" value="CheD-like_sf"/>
</dbReference>
<evidence type="ECO:0000313" key="5">
    <source>
        <dbReference type="Proteomes" id="UP000652567"/>
    </source>
</evidence>
<keyword evidence="5" id="KW-1185">Reference proteome</keyword>